<organism evidence="1 2">
    <name type="scientific">Morus notabilis</name>
    <dbReference type="NCBI Taxonomy" id="981085"/>
    <lineage>
        <taxon>Eukaryota</taxon>
        <taxon>Viridiplantae</taxon>
        <taxon>Streptophyta</taxon>
        <taxon>Embryophyta</taxon>
        <taxon>Tracheophyta</taxon>
        <taxon>Spermatophyta</taxon>
        <taxon>Magnoliopsida</taxon>
        <taxon>eudicotyledons</taxon>
        <taxon>Gunneridae</taxon>
        <taxon>Pentapetalae</taxon>
        <taxon>rosids</taxon>
        <taxon>fabids</taxon>
        <taxon>Rosales</taxon>
        <taxon>Moraceae</taxon>
        <taxon>Moreae</taxon>
        <taxon>Morus</taxon>
    </lineage>
</organism>
<name>W9RNP1_9ROSA</name>
<dbReference type="Proteomes" id="UP000030645">
    <property type="component" value="Unassembled WGS sequence"/>
</dbReference>
<proteinExistence type="predicted"/>
<gene>
    <name evidence="1" type="ORF">L484_003802</name>
</gene>
<accession>W9RNP1</accession>
<dbReference type="EMBL" id="KE344875">
    <property type="protein sequence ID" value="EXB82941.1"/>
    <property type="molecule type" value="Genomic_DNA"/>
</dbReference>
<protein>
    <submittedName>
        <fullName evidence="1">Uncharacterized protein</fullName>
    </submittedName>
</protein>
<keyword evidence="2" id="KW-1185">Reference proteome</keyword>
<reference evidence="2" key="1">
    <citation type="submission" date="2013-01" db="EMBL/GenBank/DDBJ databases">
        <title>Draft Genome Sequence of a Mulberry Tree, Morus notabilis C.K. Schneid.</title>
        <authorList>
            <person name="He N."/>
            <person name="Zhao S."/>
        </authorList>
    </citation>
    <scope>NUCLEOTIDE SEQUENCE</scope>
</reference>
<evidence type="ECO:0000313" key="1">
    <source>
        <dbReference type="EMBL" id="EXB82941.1"/>
    </source>
</evidence>
<dbReference type="AlphaFoldDB" id="W9RNP1"/>
<sequence>MRSCGGKDGLRIHIGELQTAHDEAEKTPTKRGFSTVVRIQPHHRQKRPFMEQNTTLRALNHRLIDLLKNPVQNDRH</sequence>
<evidence type="ECO:0000313" key="2">
    <source>
        <dbReference type="Proteomes" id="UP000030645"/>
    </source>
</evidence>